<proteinExistence type="predicted"/>
<dbReference type="RefSeq" id="WP_341744826.1">
    <property type="nucleotide sequence ID" value="NZ_CP151407.1"/>
</dbReference>
<evidence type="ECO:0000313" key="2">
    <source>
        <dbReference type="Proteomes" id="UP001479520"/>
    </source>
</evidence>
<gene>
    <name evidence="1" type="ORF">AADV58_17305</name>
</gene>
<accession>A0ABZ2XNT6</accession>
<protein>
    <submittedName>
        <fullName evidence="1">Helix-turn-helix transcriptional regulator</fullName>
    </submittedName>
</protein>
<evidence type="ECO:0000313" key="1">
    <source>
        <dbReference type="EMBL" id="WZJ23514.1"/>
    </source>
</evidence>
<dbReference type="Proteomes" id="UP001479520">
    <property type="component" value="Plasmid unnamed1"/>
</dbReference>
<sequence length="69" mass="7748">MTGLDFRNLLISSGLTQQEFANEMGVHRTVIGRQYKAKVVDPVWSYALAGYLAMRQARELVSAMATKTR</sequence>
<dbReference type="CDD" id="cd00093">
    <property type="entry name" value="HTH_XRE"/>
    <property type="match status" value="1"/>
</dbReference>
<name>A0ABZ2XNT6_9RHOO</name>
<organism evidence="1 2">
    <name type="scientific">Azonexus hydrophilus</name>
    <dbReference type="NCBI Taxonomy" id="418702"/>
    <lineage>
        <taxon>Bacteria</taxon>
        <taxon>Pseudomonadati</taxon>
        <taxon>Pseudomonadota</taxon>
        <taxon>Betaproteobacteria</taxon>
        <taxon>Rhodocyclales</taxon>
        <taxon>Azonexaceae</taxon>
        <taxon>Azonexus</taxon>
    </lineage>
</organism>
<dbReference type="EMBL" id="CP151407">
    <property type="protein sequence ID" value="WZJ23514.1"/>
    <property type="molecule type" value="Genomic_DNA"/>
</dbReference>
<reference evidence="1 2" key="1">
    <citation type="submission" date="2024-04" db="EMBL/GenBank/DDBJ databases">
        <title>Dissimilatory iodate-reducing microorganisms contribute to the enrichment of iodine in groundwater.</title>
        <authorList>
            <person name="Jiang Z."/>
        </authorList>
    </citation>
    <scope>NUCLEOTIDE SEQUENCE [LARGE SCALE GENOMIC DNA]</scope>
    <source>
        <strain evidence="1 2">NCP973</strain>
        <plasmid evidence="1 2">unnamed1</plasmid>
    </source>
</reference>
<dbReference type="InterPro" id="IPR001387">
    <property type="entry name" value="Cro/C1-type_HTH"/>
</dbReference>
<keyword evidence="2" id="KW-1185">Reference proteome</keyword>
<keyword evidence="1" id="KW-0614">Plasmid</keyword>
<geneLocation type="plasmid" evidence="1 2">
    <name>unnamed1</name>
</geneLocation>